<dbReference type="Proteomes" id="UP000184499">
    <property type="component" value="Unassembled WGS sequence"/>
</dbReference>
<evidence type="ECO:0000313" key="3">
    <source>
        <dbReference type="Proteomes" id="UP000184499"/>
    </source>
</evidence>
<feature type="transmembrane region" description="Helical" evidence="1">
    <location>
        <begin position="20"/>
        <end position="42"/>
    </location>
</feature>
<dbReference type="GeneID" id="93571465"/>
<dbReference type="RefSeq" id="XP_067473705.1">
    <property type="nucleotide sequence ID" value="XM_067618977.1"/>
</dbReference>
<keyword evidence="3" id="KW-1185">Reference proteome</keyword>
<protein>
    <submittedName>
        <fullName evidence="2">Uncharacterized protein</fullName>
    </submittedName>
</protein>
<dbReference type="InterPro" id="IPR029058">
    <property type="entry name" value="AB_hydrolase_fold"/>
</dbReference>
<reference evidence="3" key="1">
    <citation type="journal article" date="2017" name="Genome Biol.">
        <title>Comparative genomics reveals high biological diversity and specific adaptations in the industrially and medically important fungal genus Aspergillus.</title>
        <authorList>
            <person name="de Vries R.P."/>
            <person name="Riley R."/>
            <person name="Wiebenga A."/>
            <person name="Aguilar-Osorio G."/>
            <person name="Amillis S."/>
            <person name="Uchima C.A."/>
            <person name="Anderluh G."/>
            <person name="Asadollahi M."/>
            <person name="Askin M."/>
            <person name="Barry K."/>
            <person name="Battaglia E."/>
            <person name="Bayram O."/>
            <person name="Benocci T."/>
            <person name="Braus-Stromeyer S.A."/>
            <person name="Caldana C."/>
            <person name="Canovas D."/>
            <person name="Cerqueira G.C."/>
            <person name="Chen F."/>
            <person name="Chen W."/>
            <person name="Choi C."/>
            <person name="Clum A."/>
            <person name="Dos Santos R.A."/>
            <person name="Damasio A.R."/>
            <person name="Diallinas G."/>
            <person name="Emri T."/>
            <person name="Fekete E."/>
            <person name="Flipphi M."/>
            <person name="Freyberg S."/>
            <person name="Gallo A."/>
            <person name="Gournas C."/>
            <person name="Habgood R."/>
            <person name="Hainaut M."/>
            <person name="Harispe M.L."/>
            <person name="Henrissat B."/>
            <person name="Hilden K.S."/>
            <person name="Hope R."/>
            <person name="Hossain A."/>
            <person name="Karabika E."/>
            <person name="Karaffa L."/>
            <person name="Karanyi Z."/>
            <person name="Krasevec N."/>
            <person name="Kuo A."/>
            <person name="Kusch H."/>
            <person name="LaButti K."/>
            <person name="Lagendijk E.L."/>
            <person name="Lapidus A."/>
            <person name="Levasseur A."/>
            <person name="Lindquist E."/>
            <person name="Lipzen A."/>
            <person name="Logrieco A.F."/>
            <person name="MacCabe A."/>
            <person name="Maekelae M.R."/>
            <person name="Malavazi I."/>
            <person name="Melin P."/>
            <person name="Meyer V."/>
            <person name="Mielnichuk N."/>
            <person name="Miskei M."/>
            <person name="Molnar A.P."/>
            <person name="Mule G."/>
            <person name="Ngan C.Y."/>
            <person name="Orejas M."/>
            <person name="Orosz E."/>
            <person name="Ouedraogo J.P."/>
            <person name="Overkamp K.M."/>
            <person name="Park H.-S."/>
            <person name="Perrone G."/>
            <person name="Piumi F."/>
            <person name="Punt P.J."/>
            <person name="Ram A.F."/>
            <person name="Ramon A."/>
            <person name="Rauscher S."/>
            <person name="Record E."/>
            <person name="Riano-Pachon D.M."/>
            <person name="Robert V."/>
            <person name="Roehrig J."/>
            <person name="Ruller R."/>
            <person name="Salamov A."/>
            <person name="Salih N.S."/>
            <person name="Samson R.A."/>
            <person name="Sandor E."/>
            <person name="Sanguinetti M."/>
            <person name="Schuetze T."/>
            <person name="Sepcic K."/>
            <person name="Shelest E."/>
            <person name="Sherlock G."/>
            <person name="Sophianopoulou V."/>
            <person name="Squina F.M."/>
            <person name="Sun H."/>
            <person name="Susca A."/>
            <person name="Todd R.B."/>
            <person name="Tsang A."/>
            <person name="Unkles S.E."/>
            <person name="van de Wiele N."/>
            <person name="van Rossen-Uffink D."/>
            <person name="Oliveira J.V."/>
            <person name="Vesth T.C."/>
            <person name="Visser J."/>
            <person name="Yu J.-H."/>
            <person name="Zhou M."/>
            <person name="Andersen M.R."/>
            <person name="Archer D.B."/>
            <person name="Baker S.E."/>
            <person name="Benoit I."/>
            <person name="Brakhage A.A."/>
            <person name="Braus G.H."/>
            <person name="Fischer R."/>
            <person name="Frisvad J.C."/>
            <person name="Goldman G.H."/>
            <person name="Houbraken J."/>
            <person name="Oakley B."/>
            <person name="Pocsi I."/>
            <person name="Scazzocchio C."/>
            <person name="Seiboth B."/>
            <person name="vanKuyk P.A."/>
            <person name="Wortman J."/>
            <person name="Dyer P.S."/>
            <person name="Grigoriev I.V."/>
        </authorList>
    </citation>
    <scope>NUCLEOTIDE SEQUENCE [LARGE SCALE GENOMIC DNA]</scope>
    <source>
        <strain evidence="3">CBS 101740 / IMI 381727 / IBT 21946</strain>
    </source>
</reference>
<dbReference type="STRING" id="767769.A0A1L9U454"/>
<sequence>MPFRDIEFKTLNSLTLRGWLFTPSFFTGELPYLIMAHGFMVYKKIRSNNFMEYFISNLHITCLAYNIYCIDIDNSKLI</sequence>
<name>A0A1L9U454_ASPBC</name>
<evidence type="ECO:0000313" key="2">
    <source>
        <dbReference type="EMBL" id="OJJ66455.1"/>
    </source>
</evidence>
<keyword evidence="1" id="KW-0472">Membrane</keyword>
<gene>
    <name evidence="2" type="ORF">ASPBRDRAFT_138251</name>
</gene>
<dbReference type="EMBL" id="KV878699">
    <property type="protein sequence ID" value="OJJ66455.1"/>
    <property type="molecule type" value="Genomic_DNA"/>
</dbReference>
<organism evidence="2 3">
    <name type="scientific">Aspergillus brasiliensis (strain CBS 101740 / IMI 381727 / IBT 21946)</name>
    <dbReference type="NCBI Taxonomy" id="767769"/>
    <lineage>
        <taxon>Eukaryota</taxon>
        <taxon>Fungi</taxon>
        <taxon>Dikarya</taxon>
        <taxon>Ascomycota</taxon>
        <taxon>Pezizomycotina</taxon>
        <taxon>Eurotiomycetes</taxon>
        <taxon>Eurotiomycetidae</taxon>
        <taxon>Eurotiales</taxon>
        <taxon>Aspergillaceae</taxon>
        <taxon>Aspergillus</taxon>
        <taxon>Aspergillus subgen. Circumdati</taxon>
    </lineage>
</organism>
<keyword evidence="1" id="KW-1133">Transmembrane helix</keyword>
<dbReference type="AlphaFoldDB" id="A0A1L9U454"/>
<accession>A0A1L9U454</accession>
<dbReference type="Gene3D" id="3.40.50.1820">
    <property type="entry name" value="alpha/beta hydrolase"/>
    <property type="match status" value="1"/>
</dbReference>
<evidence type="ECO:0000256" key="1">
    <source>
        <dbReference type="SAM" id="Phobius"/>
    </source>
</evidence>
<dbReference type="VEuPathDB" id="FungiDB:ASPBRDRAFT_138251"/>
<proteinExistence type="predicted"/>
<dbReference type="OrthoDB" id="2498029at2759"/>
<keyword evidence="1" id="KW-0812">Transmembrane</keyword>
<dbReference type="SUPFAM" id="SSF53474">
    <property type="entry name" value="alpha/beta-Hydrolases"/>
    <property type="match status" value="1"/>
</dbReference>